<keyword evidence="3" id="KW-1003">Cell membrane</keyword>
<feature type="non-terminal residue" evidence="10">
    <location>
        <position position="1"/>
    </location>
</feature>
<dbReference type="EMBL" id="LAZR01006420">
    <property type="protein sequence ID" value="KKM92237.1"/>
    <property type="molecule type" value="Genomic_DNA"/>
</dbReference>
<evidence type="ECO:0000256" key="2">
    <source>
        <dbReference type="ARBA" id="ARBA00022448"/>
    </source>
</evidence>
<evidence type="ECO:0000259" key="9">
    <source>
        <dbReference type="PROSITE" id="PS50893"/>
    </source>
</evidence>
<dbReference type="SUPFAM" id="SSF52540">
    <property type="entry name" value="P-loop containing nucleoside triphosphate hydrolases"/>
    <property type="match status" value="1"/>
</dbReference>
<dbReference type="InterPro" id="IPR017871">
    <property type="entry name" value="ABC_transporter-like_CS"/>
</dbReference>
<comment type="caution">
    <text evidence="10">The sequence shown here is derived from an EMBL/GenBank/DDBJ whole genome shotgun (WGS) entry which is preliminary data.</text>
</comment>
<dbReference type="InterPro" id="IPR003439">
    <property type="entry name" value="ABC_transporter-like_ATP-bd"/>
</dbReference>
<evidence type="ECO:0000313" key="10">
    <source>
        <dbReference type="EMBL" id="KKM92237.1"/>
    </source>
</evidence>
<evidence type="ECO:0000256" key="4">
    <source>
        <dbReference type="ARBA" id="ARBA00022692"/>
    </source>
</evidence>
<name>A0A0F9PFX7_9ZZZZ</name>
<dbReference type="GO" id="GO:0016887">
    <property type="term" value="F:ATP hydrolysis activity"/>
    <property type="evidence" value="ECO:0007669"/>
    <property type="project" value="InterPro"/>
</dbReference>
<dbReference type="InterPro" id="IPR039421">
    <property type="entry name" value="Type_1_exporter"/>
</dbReference>
<evidence type="ECO:0000256" key="6">
    <source>
        <dbReference type="ARBA" id="ARBA00022840"/>
    </source>
</evidence>
<evidence type="ECO:0000256" key="8">
    <source>
        <dbReference type="ARBA" id="ARBA00023136"/>
    </source>
</evidence>
<dbReference type="GO" id="GO:0005524">
    <property type="term" value="F:ATP binding"/>
    <property type="evidence" value="ECO:0007669"/>
    <property type="project" value="UniProtKB-KW"/>
</dbReference>
<dbReference type="Pfam" id="PF00005">
    <property type="entry name" value="ABC_tran"/>
    <property type="match status" value="1"/>
</dbReference>
<dbReference type="GO" id="GO:0005886">
    <property type="term" value="C:plasma membrane"/>
    <property type="evidence" value="ECO:0007669"/>
    <property type="project" value="UniProtKB-SubCell"/>
</dbReference>
<dbReference type="FunFam" id="3.40.50.300:FF:000221">
    <property type="entry name" value="Multidrug ABC transporter ATP-binding protein"/>
    <property type="match status" value="1"/>
</dbReference>
<dbReference type="PANTHER" id="PTHR24221">
    <property type="entry name" value="ATP-BINDING CASSETTE SUB-FAMILY B"/>
    <property type="match status" value="1"/>
</dbReference>
<dbReference type="SMART" id="SM00382">
    <property type="entry name" value="AAA"/>
    <property type="match status" value="1"/>
</dbReference>
<organism evidence="10">
    <name type="scientific">marine sediment metagenome</name>
    <dbReference type="NCBI Taxonomy" id="412755"/>
    <lineage>
        <taxon>unclassified sequences</taxon>
        <taxon>metagenomes</taxon>
        <taxon>ecological metagenomes</taxon>
    </lineage>
</organism>
<proteinExistence type="predicted"/>
<dbReference type="InterPro" id="IPR003593">
    <property type="entry name" value="AAA+_ATPase"/>
</dbReference>
<keyword evidence="5" id="KW-0547">Nucleotide-binding</keyword>
<dbReference type="PROSITE" id="PS00211">
    <property type="entry name" value="ABC_TRANSPORTER_1"/>
    <property type="match status" value="1"/>
</dbReference>
<accession>A0A0F9PFX7</accession>
<keyword evidence="4" id="KW-0812">Transmembrane</keyword>
<evidence type="ECO:0000256" key="5">
    <source>
        <dbReference type="ARBA" id="ARBA00022741"/>
    </source>
</evidence>
<feature type="domain" description="ABC transporter" evidence="9">
    <location>
        <begin position="1"/>
        <end position="222"/>
    </location>
</feature>
<protein>
    <recommendedName>
        <fullName evidence="9">ABC transporter domain-containing protein</fullName>
    </recommendedName>
</protein>
<keyword evidence="8" id="KW-0472">Membrane</keyword>
<evidence type="ECO:0000256" key="3">
    <source>
        <dbReference type="ARBA" id="ARBA00022475"/>
    </source>
</evidence>
<reference evidence="10" key="1">
    <citation type="journal article" date="2015" name="Nature">
        <title>Complex archaea that bridge the gap between prokaryotes and eukaryotes.</title>
        <authorList>
            <person name="Spang A."/>
            <person name="Saw J.H."/>
            <person name="Jorgensen S.L."/>
            <person name="Zaremba-Niedzwiedzka K."/>
            <person name="Martijn J."/>
            <person name="Lind A.E."/>
            <person name="van Eijk R."/>
            <person name="Schleper C."/>
            <person name="Guy L."/>
            <person name="Ettema T.J."/>
        </authorList>
    </citation>
    <scope>NUCLEOTIDE SEQUENCE</scope>
</reference>
<gene>
    <name evidence="10" type="ORF">LCGC14_1220530</name>
</gene>
<dbReference type="PROSITE" id="PS50893">
    <property type="entry name" value="ABC_TRANSPORTER_2"/>
    <property type="match status" value="1"/>
</dbReference>
<keyword evidence="2" id="KW-0813">Transport</keyword>
<dbReference type="InterPro" id="IPR027417">
    <property type="entry name" value="P-loop_NTPase"/>
</dbReference>
<keyword evidence="7" id="KW-1133">Transmembrane helix</keyword>
<evidence type="ECO:0000256" key="1">
    <source>
        <dbReference type="ARBA" id="ARBA00004651"/>
    </source>
</evidence>
<sequence>DEWVLKDINFKIKKGETIAIVGPTGAGKSTIVQLLPRLFDVQKGEIIIDGYPLKEYTQKSLRENIAFVPQKPFLFYDSIIENISFGRDFTFEEVKDAAIKAHAHEFIVDLEKNYHTILAERGKTLSGGQQQRLAIARALVKKAPILVMDEATSSLDAISESKIKDAIKGLQSKVTQIIIAHRLSTIEHADRIIYIEKGIKLAEGSKDELLKTCAEFKYMWEHYHRSENLKKTSV</sequence>
<evidence type="ECO:0000256" key="7">
    <source>
        <dbReference type="ARBA" id="ARBA00022989"/>
    </source>
</evidence>
<keyword evidence="6" id="KW-0067">ATP-binding</keyword>
<dbReference type="AlphaFoldDB" id="A0A0F9PFX7"/>
<dbReference type="Gene3D" id="3.40.50.300">
    <property type="entry name" value="P-loop containing nucleotide triphosphate hydrolases"/>
    <property type="match status" value="1"/>
</dbReference>
<dbReference type="PANTHER" id="PTHR24221:SF654">
    <property type="entry name" value="ATP-BINDING CASSETTE SUB-FAMILY B MEMBER 6"/>
    <property type="match status" value="1"/>
</dbReference>
<dbReference type="GO" id="GO:0034040">
    <property type="term" value="F:ATPase-coupled lipid transmembrane transporter activity"/>
    <property type="evidence" value="ECO:0007669"/>
    <property type="project" value="TreeGrafter"/>
</dbReference>
<comment type="subcellular location">
    <subcellularLocation>
        <location evidence="1">Cell membrane</location>
        <topology evidence="1">Multi-pass membrane protein</topology>
    </subcellularLocation>
</comment>